<evidence type="ECO:0000256" key="3">
    <source>
        <dbReference type="ARBA" id="ARBA00022448"/>
    </source>
</evidence>
<comment type="similarity">
    <text evidence="2">Belongs to the amino acid-polyamine-organocation (APC) superfamily. Spore germination protein (SGP) (TC 2.A.3.9) family.</text>
</comment>
<name>A0A8J2VDQ1_9BACL</name>
<feature type="transmembrane region" description="Helical" evidence="8">
    <location>
        <begin position="115"/>
        <end position="134"/>
    </location>
</feature>
<evidence type="ECO:0000313" key="10">
    <source>
        <dbReference type="Proteomes" id="UP000625210"/>
    </source>
</evidence>
<keyword evidence="3" id="KW-0813">Transport</keyword>
<feature type="transmembrane region" description="Helical" evidence="8">
    <location>
        <begin position="215"/>
        <end position="240"/>
    </location>
</feature>
<dbReference type="NCBIfam" id="TIGR00912">
    <property type="entry name" value="2A0309"/>
    <property type="match status" value="1"/>
</dbReference>
<reference evidence="9" key="1">
    <citation type="journal article" date="2014" name="Int. J. Syst. Evol. Microbiol.">
        <title>Complete genome sequence of Corynebacterium casei LMG S-19264T (=DSM 44701T), isolated from a smear-ripened cheese.</title>
        <authorList>
            <consortium name="US DOE Joint Genome Institute (JGI-PGF)"/>
            <person name="Walter F."/>
            <person name="Albersmeier A."/>
            <person name="Kalinowski J."/>
            <person name="Ruckert C."/>
        </authorList>
    </citation>
    <scope>NUCLEOTIDE SEQUENCE</scope>
    <source>
        <strain evidence="9">CGMCC 1.15179</strain>
    </source>
</reference>
<evidence type="ECO:0000313" key="9">
    <source>
        <dbReference type="EMBL" id="GGE15643.1"/>
    </source>
</evidence>
<dbReference type="Proteomes" id="UP000625210">
    <property type="component" value="Unassembled WGS sequence"/>
</dbReference>
<keyword evidence="10" id="KW-1185">Reference proteome</keyword>
<evidence type="ECO:0000256" key="8">
    <source>
        <dbReference type="SAM" id="Phobius"/>
    </source>
</evidence>
<evidence type="ECO:0000256" key="4">
    <source>
        <dbReference type="ARBA" id="ARBA00022544"/>
    </source>
</evidence>
<keyword evidence="5 8" id="KW-0812">Transmembrane</keyword>
<evidence type="ECO:0000256" key="5">
    <source>
        <dbReference type="ARBA" id="ARBA00022692"/>
    </source>
</evidence>
<keyword evidence="6 8" id="KW-1133">Transmembrane helix</keyword>
<proteinExistence type="inferred from homology"/>
<dbReference type="EMBL" id="BMHQ01000005">
    <property type="protein sequence ID" value="GGE15643.1"/>
    <property type="molecule type" value="Genomic_DNA"/>
</dbReference>
<evidence type="ECO:0000256" key="6">
    <source>
        <dbReference type="ARBA" id="ARBA00022989"/>
    </source>
</evidence>
<feature type="transmembrane region" description="Helical" evidence="8">
    <location>
        <begin position="304"/>
        <end position="324"/>
    </location>
</feature>
<comment type="caution">
    <text evidence="9">The sequence shown here is derived from an EMBL/GenBank/DDBJ whole genome shotgun (WGS) entry which is preliminary data.</text>
</comment>
<feature type="transmembrane region" description="Helical" evidence="8">
    <location>
        <begin position="37"/>
        <end position="57"/>
    </location>
</feature>
<accession>A0A8J2VDQ1</accession>
<reference evidence="9" key="2">
    <citation type="submission" date="2020-09" db="EMBL/GenBank/DDBJ databases">
        <authorList>
            <person name="Sun Q."/>
            <person name="Zhou Y."/>
        </authorList>
    </citation>
    <scope>NUCLEOTIDE SEQUENCE</scope>
    <source>
        <strain evidence="9">CGMCC 1.15179</strain>
    </source>
</reference>
<evidence type="ECO:0000256" key="2">
    <source>
        <dbReference type="ARBA" id="ARBA00007998"/>
    </source>
</evidence>
<dbReference type="PANTHER" id="PTHR34975">
    <property type="entry name" value="SPORE GERMINATION PROTEIN A2"/>
    <property type="match status" value="1"/>
</dbReference>
<dbReference type="GO" id="GO:0016020">
    <property type="term" value="C:membrane"/>
    <property type="evidence" value="ECO:0007669"/>
    <property type="project" value="UniProtKB-SubCell"/>
</dbReference>
<feature type="transmembrane region" description="Helical" evidence="8">
    <location>
        <begin position="185"/>
        <end position="203"/>
    </location>
</feature>
<comment type="subcellular location">
    <subcellularLocation>
        <location evidence="1">Membrane</location>
        <topology evidence="1">Multi-pass membrane protein</topology>
    </subcellularLocation>
</comment>
<feature type="transmembrane region" description="Helical" evidence="8">
    <location>
        <begin position="336"/>
        <end position="356"/>
    </location>
</feature>
<keyword evidence="4" id="KW-0309">Germination</keyword>
<feature type="transmembrane region" description="Helical" evidence="8">
    <location>
        <begin position="146"/>
        <end position="165"/>
    </location>
</feature>
<keyword evidence="7 8" id="KW-0472">Membrane</keyword>
<dbReference type="GO" id="GO:0009847">
    <property type="term" value="P:spore germination"/>
    <property type="evidence" value="ECO:0007669"/>
    <property type="project" value="InterPro"/>
</dbReference>
<protein>
    <submittedName>
        <fullName evidence="9">Spore germination protein KB</fullName>
    </submittedName>
</protein>
<feature type="transmembrane region" description="Helical" evidence="8">
    <location>
        <begin position="12"/>
        <end position="31"/>
    </location>
</feature>
<dbReference type="PANTHER" id="PTHR34975:SF2">
    <property type="entry name" value="SPORE GERMINATION PROTEIN A2"/>
    <property type="match status" value="1"/>
</dbReference>
<feature type="transmembrane region" description="Helical" evidence="8">
    <location>
        <begin position="268"/>
        <end position="292"/>
    </location>
</feature>
<dbReference type="InterPro" id="IPR004761">
    <property type="entry name" value="Spore_GerAB"/>
</dbReference>
<evidence type="ECO:0000256" key="7">
    <source>
        <dbReference type="ARBA" id="ARBA00023136"/>
    </source>
</evidence>
<organism evidence="9 10">
    <name type="scientific">Marinithermofilum abyssi</name>
    <dbReference type="NCBI Taxonomy" id="1571185"/>
    <lineage>
        <taxon>Bacteria</taxon>
        <taxon>Bacillati</taxon>
        <taxon>Bacillota</taxon>
        <taxon>Bacilli</taxon>
        <taxon>Bacillales</taxon>
        <taxon>Thermoactinomycetaceae</taxon>
        <taxon>Marinithermofilum</taxon>
    </lineage>
</organism>
<feature type="transmembrane region" description="Helical" evidence="8">
    <location>
        <begin position="78"/>
        <end position="95"/>
    </location>
</feature>
<dbReference type="RefSeq" id="WP_188647427.1">
    <property type="nucleotide sequence ID" value="NZ_BMHQ01000005.1"/>
</dbReference>
<dbReference type="AlphaFoldDB" id="A0A8J2VDQ1"/>
<gene>
    <name evidence="9" type="primary">gerKB</name>
    <name evidence="9" type="ORF">GCM10011571_16600</name>
</gene>
<dbReference type="Pfam" id="PF03845">
    <property type="entry name" value="Spore_permease"/>
    <property type="match status" value="1"/>
</dbReference>
<sequence length="366" mass="40316">MEKAKLDFLQFFSLIVLFELGSTLVIGMGTAAKQDAWLTILVGLAGGVLLFLFYSALFRRYPDLPITGIAQKVLGKPVGTLLGYLYVVYFMYVGARILLDFGILSFLSTLDQTPFLVIMTLMILVIIYVLYLGVEVLGRLGEMFLLAYLLVSAFGALLLLFSGLVDLAQLRPVLEEGWTPVLKTALQTFTFPFGEMIVFMMLFPYLNRPKSRVKVGLSGMVFSGAILCVTSIITTAVLGADIADRSTFPLLTMIGKVNIAEIFQNLDVIAVLILIIVGFFKIAIFFYAALIGLADLTKVHKNRLVYPMGMTILFLSIIIADDFVEHFKEGLAIVPIYLHLPFQTGIPLILLAVSLFRHRKGAAGTG</sequence>
<evidence type="ECO:0000256" key="1">
    <source>
        <dbReference type="ARBA" id="ARBA00004141"/>
    </source>
</evidence>